<evidence type="ECO:0000256" key="6">
    <source>
        <dbReference type="SAM" id="SignalP"/>
    </source>
</evidence>
<feature type="compositionally biased region" description="Basic and acidic residues" evidence="5">
    <location>
        <begin position="293"/>
        <end position="314"/>
    </location>
</feature>
<keyword evidence="2 6" id="KW-0732">Signal</keyword>
<evidence type="ECO:0000256" key="4">
    <source>
        <dbReference type="ARBA" id="ARBA00023157"/>
    </source>
</evidence>
<comment type="caution">
    <text evidence="7">The sequence shown here is derived from an EMBL/GenBank/DDBJ whole genome shotgun (WGS) entry which is preliminary data.</text>
</comment>
<keyword evidence="1" id="KW-0800">Toxin</keyword>
<evidence type="ECO:0000256" key="5">
    <source>
        <dbReference type="SAM" id="MobiDB-lite"/>
    </source>
</evidence>
<evidence type="ECO:0000256" key="2">
    <source>
        <dbReference type="ARBA" id="ARBA00022729"/>
    </source>
</evidence>
<organism evidence="7 8">
    <name type="scientific">Moelleriella libera RCEF 2490</name>
    <dbReference type="NCBI Taxonomy" id="1081109"/>
    <lineage>
        <taxon>Eukaryota</taxon>
        <taxon>Fungi</taxon>
        <taxon>Dikarya</taxon>
        <taxon>Ascomycota</taxon>
        <taxon>Pezizomycotina</taxon>
        <taxon>Sordariomycetes</taxon>
        <taxon>Hypocreomycetidae</taxon>
        <taxon>Hypocreales</taxon>
        <taxon>Clavicipitaceae</taxon>
        <taxon>Moelleriella</taxon>
    </lineage>
</organism>
<dbReference type="STRING" id="1081109.A0A166PSB3"/>
<reference evidence="7 8" key="1">
    <citation type="journal article" date="2016" name="Genome Biol. Evol.">
        <title>Divergent and convergent evolution of fungal pathogenicity.</title>
        <authorList>
            <person name="Shang Y."/>
            <person name="Xiao G."/>
            <person name="Zheng P."/>
            <person name="Cen K."/>
            <person name="Zhan S."/>
            <person name="Wang C."/>
        </authorList>
    </citation>
    <scope>NUCLEOTIDE SEQUENCE [LARGE SCALE GENOMIC DNA]</scope>
    <source>
        <strain evidence="7 8">RCEF 2490</strain>
    </source>
</reference>
<sequence>MVTKSSNWVIWALQFALCLLALPGFALSLPHVSKLETRQQAIPKEVLRGDAATPDRVKAQGGFVPNYGGKTPNNESFELYHHQTGEKPTQYVSTTITFKIALKFGAISSKSDGYIYKIKSTPNMLDLQGSLADSAPSQHEDEFSALGGVRWDQIIGWMATPKIDWDSSPEGPNWVDPEAIETEEAYVKARPNSKWVANPDYNAKKYGSLMATGPQPQLVTRSYRKVSLPNASDRISYEQHAIEFMKANGQAVGFDGKFPLPGLKYISPNSWKPDAGKTPKPADQAAGQTPKKPAQETPKEPAVKPEAEAPKKPAQETPKQPAVKPEAAKPSAPKPTMDGHHSRKAASANTPTLWTVSESASASHLEKGNMVIFHDPFCGSQTGAAKASR</sequence>
<name>A0A166PSB3_9HYPO</name>
<feature type="region of interest" description="Disordered" evidence="5">
    <location>
        <begin position="269"/>
        <end position="352"/>
    </location>
</feature>
<proteinExistence type="predicted"/>
<keyword evidence="4" id="KW-1015">Disulfide bond</keyword>
<accession>A0A166PSB3</accession>
<protein>
    <submittedName>
        <fullName evidence="7">Heat-labile enterotoxin, A chain</fullName>
    </submittedName>
</protein>
<dbReference type="AlphaFoldDB" id="A0A166PSB3"/>
<evidence type="ECO:0000313" key="8">
    <source>
        <dbReference type="Proteomes" id="UP000078544"/>
    </source>
</evidence>
<dbReference type="GO" id="GO:0090729">
    <property type="term" value="F:toxin activity"/>
    <property type="evidence" value="ECO:0007669"/>
    <property type="project" value="UniProtKB-KW"/>
</dbReference>
<feature type="compositionally biased region" description="Low complexity" evidence="5">
    <location>
        <begin position="321"/>
        <end position="335"/>
    </location>
</feature>
<dbReference type="InterPro" id="IPR001144">
    <property type="entry name" value="Enterotoxin_A"/>
</dbReference>
<keyword evidence="3" id="KW-0843">Virulence</keyword>
<feature type="signal peptide" evidence="6">
    <location>
        <begin position="1"/>
        <end position="28"/>
    </location>
</feature>
<dbReference type="SUPFAM" id="SSF56399">
    <property type="entry name" value="ADP-ribosylation"/>
    <property type="match status" value="1"/>
</dbReference>
<dbReference type="Pfam" id="PF01375">
    <property type="entry name" value="Enterotoxin_a"/>
    <property type="match status" value="1"/>
</dbReference>
<dbReference type="OrthoDB" id="4934609at2759"/>
<keyword evidence="8" id="KW-1185">Reference proteome</keyword>
<evidence type="ECO:0000256" key="1">
    <source>
        <dbReference type="ARBA" id="ARBA00022656"/>
    </source>
</evidence>
<dbReference type="EMBL" id="AZGY01000005">
    <property type="protein sequence ID" value="KZZ98730.1"/>
    <property type="molecule type" value="Genomic_DNA"/>
</dbReference>
<dbReference type="Gene3D" id="3.90.210.10">
    <property type="entry name" value="Heat-Labile Enterotoxin, subunit A"/>
    <property type="match status" value="1"/>
</dbReference>
<evidence type="ECO:0000313" key="7">
    <source>
        <dbReference type="EMBL" id="KZZ98730.1"/>
    </source>
</evidence>
<dbReference type="Proteomes" id="UP000078544">
    <property type="component" value="Unassembled WGS sequence"/>
</dbReference>
<feature type="chain" id="PRO_5007878381" evidence="6">
    <location>
        <begin position="29"/>
        <end position="389"/>
    </location>
</feature>
<gene>
    <name evidence="7" type="ORF">AAL_03248</name>
</gene>
<evidence type="ECO:0000256" key="3">
    <source>
        <dbReference type="ARBA" id="ARBA00023026"/>
    </source>
</evidence>